<reference evidence="1 2" key="1">
    <citation type="submission" date="2017-06" db="EMBL/GenBank/DDBJ databases">
        <title>Sequencing and comparative analysis of myxobacterial genomes.</title>
        <authorList>
            <person name="Rupp O."/>
            <person name="Goesmann A."/>
            <person name="Sogaard-Andersen L."/>
        </authorList>
    </citation>
    <scope>NUCLEOTIDE SEQUENCE [LARGE SCALE GENOMIC DNA]</scope>
    <source>
        <strain evidence="1 2">DSM 52655</strain>
    </source>
</reference>
<accession>A0A250J546</accession>
<evidence type="ECO:0000313" key="2">
    <source>
        <dbReference type="Proteomes" id="UP000217257"/>
    </source>
</evidence>
<evidence type="ECO:0000313" key="1">
    <source>
        <dbReference type="EMBL" id="ATB38648.1"/>
    </source>
</evidence>
<dbReference type="RefSeq" id="WP_232537682.1">
    <property type="nucleotide sequence ID" value="NZ_CP022098.1"/>
</dbReference>
<proteinExistence type="predicted"/>
<dbReference type="EMBL" id="CP022098">
    <property type="protein sequence ID" value="ATB38648.1"/>
    <property type="molecule type" value="Genomic_DNA"/>
</dbReference>
<dbReference type="Proteomes" id="UP000217257">
    <property type="component" value="Chromosome"/>
</dbReference>
<dbReference type="KEGG" id="cfus:CYFUS_004083"/>
<protein>
    <submittedName>
        <fullName evidence="1">Uncharacterized protein</fullName>
    </submittedName>
</protein>
<sequence length="223" mass="25065">MRFYVLEKLREGHHDTEFNRLSSNLGPALRCPQCGDTIGGLSWLPPYQGELELHGKDFGDLITGPCGGLLITERFAEDFKAEGLTGLSGLHPVEVMRVRRKHRGPKAGPPPSYLFVTPAYGHPALDMERSRIRSKKTMTCTWCRYVGADAIDGLTLEAGTWNGEDVFRPRGLWGVLIVSERFTRIAERHSTSHMTLVPIEKYVWDPLGLYHPRPTQQKPPSKS</sequence>
<organism evidence="1 2">
    <name type="scientific">Cystobacter fuscus</name>
    <dbReference type="NCBI Taxonomy" id="43"/>
    <lineage>
        <taxon>Bacteria</taxon>
        <taxon>Pseudomonadati</taxon>
        <taxon>Myxococcota</taxon>
        <taxon>Myxococcia</taxon>
        <taxon>Myxococcales</taxon>
        <taxon>Cystobacterineae</taxon>
        <taxon>Archangiaceae</taxon>
        <taxon>Cystobacter</taxon>
    </lineage>
</organism>
<dbReference type="AlphaFoldDB" id="A0A250J546"/>
<name>A0A250J546_9BACT</name>
<gene>
    <name evidence="1" type="ORF">CYFUS_004083</name>
</gene>